<name>A0A6J2QHX7_COTGO</name>
<feature type="signal peptide" evidence="2">
    <location>
        <begin position="1"/>
        <end position="20"/>
    </location>
</feature>
<dbReference type="SMART" id="SM00409">
    <property type="entry name" value="IG"/>
    <property type="match status" value="1"/>
</dbReference>
<dbReference type="RefSeq" id="XP_029297574.1">
    <property type="nucleotide sequence ID" value="XM_029441714.1"/>
</dbReference>
<dbReference type="Proteomes" id="UP000504630">
    <property type="component" value="Chromosome 10"/>
</dbReference>
<protein>
    <submittedName>
        <fullName evidence="5">ADP ribosylation factor like GTPase 3, like 1 isoform X1</fullName>
    </submittedName>
</protein>
<feature type="chain" id="PRO_5026835901" evidence="2">
    <location>
        <begin position="21"/>
        <end position="207"/>
    </location>
</feature>
<proteinExistence type="predicted"/>
<dbReference type="InterPro" id="IPR013783">
    <property type="entry name" value="Ig-like_fold"/>
</dbReference>
<dbReference type="PROSITE" id="PS50835">
    <property type="entry name" value="IG_LIKE"/>
    <property type="match status" value="1"/>
</dbReference>
<dbReference type="InParanoid" id="A0A6J2QHX7"/>
<feature type="domain" description="Ig-like" evidence="3">
    <location>
        <begin position="56"/>
        <end position="147"/>
    </location>
</feature>
<dbReference type="InterPro" id="IPR007110">
    <property type="entry name" value="Ig-like_dom"/>
</dbReference>
<sequence>MPLHMCLLLYSFFILAGAGATCVPVNCLRCNTTEKTQSEPCTHCSNNLTQCISDIPSDCKKDFQVSVNSTGSKLQEGDAVNLTCVHNLPDLILTFVWKREGMEILRGQNKSVLFLEKVLTHCNGQYICFVKSLCGDYESAPHDVTVENKFVVTVVICGVSALVLVLVLGMSMKFKLRRDNIKHKERLKQKALAEQRAASAPFPTPET</sequence>
<dbReference type="GeneID" id="115014688"/>
<keyword evidence="1" id="KW-1133">Transmembrane helix</keyword>
<gene>
    <name evidence="5" type="primary">arl3l1</name>
</gene>
<keyword evidence="1" id="KW-0472">Membrane</keyword>
<evidence type="ECO:0000259" key="3">
    <source>
        <dbReference type="PROSITE" id="PS50835"/>
    </source>
</evidence>
<accession>A0A6J2QHX7</accession>
<organism evidence="4 5">
    <name type="scientific">Cottoperca gobio</name>
    <name type="common">Frogmouth</name>
    <name type="synonym">Aphritis gobio</name>
    <dbReference type="NCBI Taxonomy" id="56716"/>
    <lineage>
        <taxon>Eukaryota</taxon>
        <taxon>Metazoa</taxon>
        <taxon>Chordata</taxon>
        <taxon>Craniata</taxon>
        <taxon>Vertebrata</taxon>
        <taxon>Euteleostomi</taxon>
        <taxon>Actinopterygii</taxon>
        <taxon>Neopterygii</taxon>
        <taxon>Teleostei</taxon>
        <taxon>Neoteleostei</taxon>
        <taxon>Acanthomorphata</taxon>
        <taxon>Eupercaria</taxon>
        <taxon>Perciformes</taxon>
        <taxon>Notothenioidei</taxon>
        <taxon>Bovichtidae</taxon>
        <taxon>Cottoperca</taxon>
    </lineage>
</organism>
<evidence type="ECO:0000313" key="4">
    <source>
        <dbReference type="Proteomes" id="UP000504630"/>
    </source>
</evidence>
<dbReference type="InterPro" id="IPR036179">
    <property type="entry name" value="Ig-like_dom_sf"/>
</dbReference>
<keyword evidence="4" id="KW-1185">Reference proteome</keyword>
<dbReference type="OrthoDB" id="8962944at2759"/>
<dbReference type="AlphaFoldDB" id="A0A6J2QHX7"/>
<dbReference type="Gene3D" id="2.60.40.10">
    <property type="entry name" value="Immunoglobulins"/>
    <property type="match status" value="1"/>
</dbReference>
<dbReference type="CTD" id="393666"/>
<reference evidence="5" key="1">
    <citation type="submission" date="2025-08" db="UniProtKB">
        <authorList>
            <consortium name="RefSeq"/>
        </authorList>
    </citation>
    <scope>IDENTIFICATION</scope>
</reference>
<evidence type="ECO:0000313" key="5">
    <source>
        <dbReference type="RefSeq" id="XP_029297574.1"/>
    </source>
</evidence>
<dbReference type="InterPro" id="IPR003599">
    <property type="entry name" value="Ig_sub"/>
</dbReference>
<feature type="transmembrane region" description="Helical" evidence="1">
    <location>
        <begin position="150"/>
        <end position="172"/>
    </location>
</feature>
<evidence type="ECO:0000256" key="1">
    <source>
        <dbReference type="SAM" id="Phobius"/>
    </source>
</evidence>
<keyword evidence="2" id="KW-0732">Signal</keyword>
<evidence type="ECO:0000256" key="2">
    <source>
        <dbReference type="SAM" id="SignalP"/>
    </source>
</evidence>
<dbReference type="KEGG" id="cgob:115014688"/>
<keyword evidence="1" id="KW-0812">Transmembrane</keyword>
<dbReference type="SUPFAM" id="SSF48726">
    <property type="entry name" value="Immunoglobulin"/>
    <property type="match status" value="1"/>
</dbReference>